<sequence>MLRLFISSSNIASKDTLPSSRWTCLDPWDFDGLKERLEKQIERVNLPVLKSHAEQILGEPVTLSTPFSAGQYWVCFELVAADGRLIIARVRLPQHPDSSVDRSLDDERYRIECEVATMYYVRQTLPNVKLPRVYAHEPAGSDRATAAGAPYMLLEGFYGNTLFDVKFDMRQLPDSTQEHIISQWTRIQAEIATISLPGIGSIAAVSPKGEPVLGRLATAKEEGMLEEGPFKTSAAYFRAIADTAVRRVSPTSTADSWADLGRLVFFDIVHNTDLYNDSCENFPLNHMDLGTNNFLVDNDFNILAVIDCEQAQTAPWAVNYYPMPFTLLESDAELERVLNDPEHIAHEYSTLSERGRKMYVSKFREAEAALKLAGRGLDGSFAAVLNSAPSRVFACFESLGDQPEADEDYVREMVRLAFGLEGASADEYLDAIRAKAGARSMEADERL</sequence>
<dbReference type="Proteomes" id="UP001642502">
    <property type="component" value="Unassembled WGS sequence"/>
</dbReference>
<reference evidence="1 2" key="1">
    <citation type="submission" date="2024-01" db="EMBL/GenBank/DDBJ databases">
        <authorList>
            <person name="Allen C."/>
            <person name="Tagirdzhanova G."/>
        </authorList>
    </citation>
    <scope>NUCLEOTIDE SEQUENCE [LARGE SCALE GENOMIC DNA]</scope>
    <source>
        <strain evidence="1 2">CBS 119000</strain>
    </source>
</reference>
<comment type="caution">
    <text evidence="1">The sequence shown here is derived from an EMBL/GenBank/DDBJ whole genome shotgun (WGS) entry which is preliminary data.</text>
</comment>
<organism evidence="1 2">
    <name type="scientific">Sporothrix epigloea</name>
    <dbReference type="NCBI Taxonomy" id="1892477"/>
    <lineage>
        <taxon>Eukaryota</taxon>
        <taxon>Fungi</taxon>
        <taxon>Dikarya</taxon>
        <taxon>Ascomycota</taxon>
        <taxon>Pezizomycotina</taxon>
        <taxon>Sordariomycetes</taxon>
        <taxon>Sordariomycetidae</taxon>
        <taxon>Ophiostomatales</taxon>
        <taxon>Ophiostomataceae</taxon>
        <taxon>Sporothrix</taxon>
    </lineage>
</organism>
<gene>
    <name evidence="1" type="ORF">SEPCBS119000_002710</name>
</gene>
<keyword evidence="2" id="KW-1185">Reference proteome</keyword>
<name>A0ABP0DIW6_9PEZI</name>
<dbReference type="PANTHER" id="PTHR21310:SF37">
    <property type="entry name" value="AMINOGLYCOSIDE PHOSPHOTRANSFERASE DOMAIN-CONTAINING PROTEIN"/>
    <property type="match status" value="1"/>
</dbReference>
<dbReference type="InterPro" id="IPR011009">
    <property type="entry name" value="Kinase-like_dom_sf"/>
</dbReference>
<dbReference type="SUPFAM" id="SSF56112">
    <property type="entry name" value="Protein kinase-like (PK-like)"/>
    <property type="match status" value="1"/>
</dbReference>
<dbReference type="InterPro" id="IPR051678">
    <property type="entry name" value="AGP_Transferase"/>
</dbReference>
<evidence type="ECO:0000313" key="2">
    <source>
        <dbReference type="Proteomes" id="UP001642502"/>
    </source>
</evidence>
<dbReference type="EMBL" id="CAWUON010000030">
    <property type="protein sequence ID" value="CAK7267749.1"/>
    <property type="molecule type" value="Genomic_DNA"/>
</dbReference>
<dbReference type="PANTHER" id="PTHR21310">
    <property type="entry name" value="AMINOGLYCOSIDE PHOSPHOTRANSFERASE-RELATED-RELATED"/>
    <property type="match status" value="1"/>
</dbReference>
<evidence type="ECO:0000313" key="1">
    <source>
        <dbReference type="EMBL" id="CAK7267749.1"/>
    </source>
</evidence>
<accession>A0ABP0DIW6</accession>
<protein>
    <recommendedName>
        <fullName evidence="3">Aminoglycoside phosphotransferase domain-containing protein</fullName>
    </recommendedName>
</protein>
<proteinExistence type="predicted"/>
<evidence type="ECO:0008006" key="3">
    <source>
        <dbReference type="Google" id="ProtNLM"/>
    </source>
</evidence>